<feature type="transmembrane region" description="Helical" evidence="6">
    <location>
        <begin position="47"/>
        <end position="63"/>
    </location>
</feature>
<keyword evidence="3 6" id="KW-0812">Transmembrane</keyword>
<feature type="signal peptide" evidence="7">
    <location>
        <begin position="1"/>
        <end position="23"/>
    </location>
</feature>
<keyword evidence="7" id="KW-0732">Signal</keyword>
<gene>
    <name evidence="8" type="ORF">CVP05_03760</name>
</gene>
<dbReference type="GO" id="GO:0005886">
    <property type="term" value="C:plasma membrane"/>
    <property type="evidence" value="ECO:0007669"/>
    <property type="project" value="TreeGrafter"/>
</dbReference>
<feature type="transmembrane region" description="Helical" evidence="6">
    <location>
        <begin position="75"/>
        <end position="98"/>
    </location>
</feature>
<comment type="similarity">
    <text evidence="2">Belongs to the UPF0382 family.</text>
</comment>
<keyword evidence="9" id="KW-1185">Reference proteome</keyword>
<keyword evidence="5 6" id="KW-0472">Membrane</keyword>
<evidence type="ECO:0000256" key="7">
    <source>
        <dbReference type="SAM" id="SignalP"/>
    </source>
</evidence>
<dbReference type="PANTHER" id="PTHR43461">
    <property type="entry name" value="TRANSMEMBRANE PROTEIN 256"/>
    <property type="match status" value="1"/>
</dbReference>
<evidence type="ECO:0000256" key="1">
    <source>
        <dbReference type="ARBA" id="ARBA00004141"/>
    </source>
</evidence>
<reference evidence="8 9" key="1">
    <citation type="submission" date="2017-11" db="EMBL/GenBank/DDBJ databases">
        <title>Reclassification of Bisgaard taxon 7 as Conservatibacter flavescens gen. nov., sp. nov.</title>
        <authorList>
            <person name="Christensen H."/>
        </authorList>
    </citation>
    <scope>NUCLEOTIDE SEQUENCE [LARGE SCALE GENOMIC DNA]</scope>
    <source>
        <strain evidence="8 9">7_4</strain>
    </source>
</reference>
<feature type="chain" id="PRO_5014682963" description="DUF423 domain-containing protein" evidence="7">
    <location>
        <begin position="24"/>
        <end position="132"/>
    </location>
</feature>
<evidence type="ECO:0000256" key="5">
    <source>
        <dbReference type="ARBA" id="ARBA00023136"/>
    </source>
</evidence>
<organism evidence="8 9">
    <name type="scientific">Conservatibacter flavescens</name>
    <dbReference type="NCBI Taxonomy" id="28161"/>
    <lineage>
        <taxon>Bacteria</taxon>
        <taxon>Pseudomonadati</taxon>
        <taxon>Pseudomonadota</taxon>
        <taxon>Gammaproteobacteria</taxon>
        <taxon>Pasteurellales</taxon>
        <taxon>Pasteurellaceae</taxon>
        <taxon>Conservatibacter</taxon>
    </lineage>
</organism>
<dbReference type="Proteomes" id="UP000229329">
    <property type="component" value="Unassembled WGS sequence"/>
</dbReference>
<dbReference type="InterPro" id="IPR006696">
    <property type="entry name" value="DUF423"/>
</dbReference>
<protein>
    <recommendedName>
        <fullName evidence="10">DUF423 domain-containing protein</fullName>
    </recommendedName>
</protein>
<accession>A0A2M8S447</accession>
<name>A0A2M8S447_9PAST</name>
<comment type="caution">
    <text evidence="8">The sequence shown here is derived from an EMBL/GenBank/DDBJ whole genome shotgun (WGS) entry which is preliminary data.</text>
</comment>
<evidence type="ECO:0008006" key="10">
    <source>
        <dbReference type="Google" id="ProtNLM"/>
    </source>
</evidence>
<evidence type="ECO:0000256" key="6">
    <source>
        <dbReference type="SAM" id="Phobius"/>
    </source>
</evidence>
<keyword evidence="4 6" id="KW-1133">Transmembrane helix</keyword>
<evidence type="ECO:0000256" key="3">
    <source>
        <dbReference type="ARBA" id="ARBA00022692"/>
    </source>
</evidence>
<dbReference type="Pfam" id="PF04241">
    <property type="entry name" value="DUF423"/>
    <property type="match status" value="1"/>
</dbReference>
<evidence type="ECO:0000256" key="4">
    <source>
        <dbReference type="ARBA" id="ARBA00022989"/>
    </source>
</evidence>
<dbReference type="RefSeq" id="WP_100288246.1">
    <property type="nucleotide sequence ID" value="NZ_PHHA01000005.1"/>
</dbReference>
<evidence type="ECO:0000313" key="8">
    <source>
        <dbReference type="EMBL" id="PJG85858.1"/>
    </source>
</evidence>
<comment type="subcellular location">
    <subcellularLocation>
        <location evidence="1">Membrane</location>
        <topology evidence="1">Multi-pass membrane protein</topology>
    </subcellularLocation>
</comment>
<dbReference type="OrthoDB" id="9802121at2"/>
<evidence type="ECO:0000256" key="2">
    <source>
        <dbReference type="ARBA" id="ARBA00009694"/>
    </source>
</evidence>
<evidence type="ECO:0000313" key="9">
    <source>
        <dbReference type="Proteomes" id="UP000229329"/>
    </source>
</evidence>
<feature type="transmembrane region" description="Helical" evidence="6">
    <location>
        <begin position="104"/>
        <end position="126"/>
    </location>
</feature>
<sequence>MGNRFLVCAALSGFFLVGFGAFAAHSLEGHLSPAALLWIEKGWRYQALHTVSLLIIGCFMAATQAQSVWVQRKRAVNIIGFFWLLGIVCFSGGLYVMALLNTTAFVMFVPLGGVAFLIGWAALLYVSLRRVD</sequence>
<dbReference type="AlphaFoldDB" id="A0A2M8S447"/>
<dbReference type="PANTHER" id="PTHR43461:SF1">
    <property type="entry name" value="TRANSMEMBRANE PROTEIN 256"/>
    <property type="match status" value="1"/>
</dbReference>
<dbReference type="EMBL" id="PHHA01000005">
    <property type="protein sequence ID" value="PJG85858.1"/>
    <property type="molecule type" value="Genomic_DNA"/>
</dbReference>
<proteinExistence type="inferred from homology"/>